<protein>
    <submittedName>
        <fullName evidence="6">NitT/TauT family transport system substrate-binding protein</fullName>
    </submittedName>
</protein>
<sequence length="335" mass="36772">MKKYISLLVVVLMVASLFLAGCEQKTTEKQDVRLVEVTHSIFYAPQYVAIEKGFFDEEGLNVELTNGGGADKCMAALVSGEADVAFMGPEASVYVYLQGREDQPINFAQLTQRDGSFIVGREADDSFSIAKLKGKTILGGRKGGVPLMTLEYVLKQNGLTPGTDLDVRTDVQFDMMAGAFASGEADYTTLFEPLASTFEKQGNGYVLASVGEMAGYIPYTCYSSLESYIEKNPEVVQGFANALYKGMVWVEEHTAEEVAEAILPQFADSDVKFIAEIVQTYKDLDTWNPDLVLGEDGYNRLIDIMKTAGEIEEGAPYGEIQTPDFAVKAKQNYKK</sequence>
<evidence type="ECO:0000256" key="2">
    <source>
        <dbReference type="ARBA" id="ARBA00010742"/>
    </source>
</evidence>
<name>A0A562JEY4_9FIRM</name>
<gene>
    <name evidence="6" type="ORF">LY60_01109</name>
</gene>
<dbReference type="EMBL" id="VLKH01000003">
    <property type="protein sequence ID" value="TWH81365.1"/>
    <property type="molecule type" value="Genomic_DNA"/>
</dbReference>
<feature type="chain" id="PRO_5039201547" evidence="4">
    <location>
        <begin position="21"/>
        <end position="335"/>
    </location>
</feature>
<dbReference type="InterPro" id="IPR015168">
    <property type="entry name" value="SsuA/THI5"/>
</dbReference>
<reference evidence="6 7" key="1">
    <citation type="submission" date="2019-07" db="EMBL/GenBank/DDBJ databases">
        <title>Genomic Encyclopedia of Type Strains, Phase I: the one thousand microbial genomes (KMG-I) project.</title>
        <authorList>
            <person name="Kyrpides N."/>
        </authorList>
    </citation>
    <scope>NUCLEOTIDE SEQUENCE [LARGE SCALE GENOMIC DNA]</scope>
    <source>
        <strain evidence="6 7">DSM 13558</strain>
    </source>
</reference>
<dbReference type="Gene3D" id="3.40.190.10">
    <property type="entry name" value="Periplasmic binding protein-like II"/>
    <property type="match status" value="2"/>
</dbReference>
<dbReference type="AlphaFoldDB" id="A0A562JEY4"/>
<evidence type="ECO:0000256" key="4">
    <source>
        <dbReference type="SAM" id="SignalP"/>
    </source>
</evidence>
<dbReference type="PANTHER" id="PTHR30024:SF47">
    <property type="entry name" value="TAURINE-BINDING PERIPLASMIC PROTEIN"/>
    <property type="match status" value="1"/>
</dbReference>
<dbReference type="SUPFAM" id="SSF53850">
    <property type="entry name" value="Periplasmic binding protein-like II"/>
    <property type="match status" value="1"/>
</dbReference>
<dbReference type="CDD" id="cd01008">
    <property type="entry name" value="PBP2_NrtA_SsuA_CpmA_like"/>
    <property type="match status" value="1"/>
</dbReference>
<evidence type="ECO:0000256" key="1">
    <source>
        <dbReference type="ARBA" id="ARBA00004418"/>
    </source>
</evidence>
<dbReference type="RefSeq" id="WP_145081033.1">
    <property type="nucleotide sequence ID" value="NZ_DAMBUX010000013.1"/>
</dbReference>
<comment type="similarity">
    <text evidence="2">Belongs to the bacterial solute-binding protein SsuA/TauA family.</text>
</comment>
<dbReference type="PROSITE" id="PS51257">
    <property type="entry name" value="PROKAR_LIPOPROTEIN"/>
    <property type="match status" value="1"/>
</dbReference>
<dbReference type="PANTHER" id="PTHR30024">
    <property type="entry name" value="ALIPHATIC SULFONATES-BINDING PROTEIN-RELATED"/>
    <property type="match status" value="1"/>
</dbReference>
<evidence type="ECO:0000256" key="3">
    <source>
        <dbReference type="ARBA" id="ARBA00022729"/>
    </source>
</evidence>
<dbReference type="GO" id="GO:0042597">
    <property type="term" value="C:periplasmic space"/>
    <property type="evidence" value="ECO:0007669"/>
    <property type="project" value="UniProtKB-SubCell"/>
</dbReference>
<feature type="signal peptide" evidence="4">
    <location>
        <begin position="1"/>
        <end position="20"/>
    </location>
</feature>
<dbReference type="Proteomes" id="UP000315343">
    <property type="component" value="Unassembled WGS sequence"/>
</dbReference>
<comment type="caution">
    <text evidence="6">The sequence shown here is derived from an EMBL/GenBank/DDBJ whole genome shotgun (WGS) entry which is preliminary data.</text>
</comment>
<keyword evidence="7" id="KW-1185">Reference proteome</keyword>
<keyword evidence="3 4" id="KW-0732">Signal</keyword>
<organism evidence="6 7">
    <name type="scientific">Sedimentibacter saalensis</name>
    <dbReference type="NCBI Taxonomy" id="130788"/>
    <lineage>
        <taxon>Bacteria</taxon>
        <taxon>Bacillati</taxon>
        <taxon>Bacillota</taxon>
        <taxon>Tissierellia</taxon>
        <taxon>Sedimentibacter</taxon>
    </lineage>
</organism>
<feature type="domain" description="SsuA/THI5-like" evidence="5">
    <location>
        <begin position="44"/>
        <end position="253"/>
    </location>
</feature>
<dbReference type="Pfam" id="PF09084">
    <property type="entry name" value="NMT1"/>
    <property type="match status" value="1"/>
</dbReference>
<evidence type="ECO:0000259" key="5">
    <source>
        <dbReference type="Pfam" id="PF09084"/>
    </source>
</evidence>
<evidence type="ECO:0000313" key="6">
    <source>
        <dbReference type="EMBL" id="TWH81365.1"/>
    </source>
</evidence>
<proteinExistence type="inferred from homology"/>
<comment type="subcellular location">
    <subcellularLocation>
        <location evidence="1">Periplasm</location>
    </subcellularLocation>
</comment>
<accession>A0A562JEY4</accession>
<dbReference type="OrthoDB" id="9802202at2"/>
<evidence type="ECO:0000313" key="7">
    <source>
        <dbReference type="Proteomes" id="UP000315343"/>
    </source>
</evidence>